<reference evidence="4" key="1">
    <citation type="submission" date="2020-12" db="EMBL/GenBank/DDBJ databases">
        <title>Oil enriched cultivation method for isolating marine PHA-producing bacteria.</title>
        <authorList>
            <person name="Zheng W."/>
            <person name="Yu S."/>
            <person name="Huang Y."/>
        </authorList>
    </citation>
    <scope>NUCLEOTIDE SEQUENCE</scope>
    <source>
        <strain evidence="4">SY-2-12</strain>
    </source>
</reference>
<evidence type="ECO:0000256" key="2">
    <source>
        <dbReference type="SAM" id="Phobius"/>
    </source>
</evidence>
<dbReference type="SUPFAM" id="SSF82771">
    <property type="entry name" value="GIY-YIG endonuclease"/>
    <property type="match status" value="1"/>
</dbReference>
<dbReference type="EMBL" id="JAEKJZ010000002">
    <property type="protein sequence ID" value="MBN9671631.1"/>
    <property type="molecule type" value="Genomic_DNA"/>
</dbReference>
<comment type="caution">
    <text evidence="4">The sequence shown here is derived from an EMBL/GenBank/DDBJ whole genome shotgun (WGS) entry which is preliminary data.</text>
</comment>
<dbReference type="Gene3D" id="3.40.1440.10">
    <property type="entry name" value="GIY-YIG endonuclease"/>
    <property type="match status" value="1"/>
</dbReference>
<gene>
    <name evidence="4" type="ORF">JF539_14880</name>
</gene>
<dbReference type="PROSITE" id="PS50164">
    <property type="entry name" value="GIY_YIG"/>
    <property type="match status" value="1"/>
</dbReference>
<dbReference type="Pfam" id="PF01541">
    <property type="entry name" value="GIY-YIG"/>
    <property type="match status" value="1"/>
</dbReference>
<dbReference type="InterPro" id="IPR000305">
    <property type="entry name" value="GIY-YIG_endonuc"/>
</dbReference>
<dbReference type="Proteomes" id="UP000664096">
    <property type="component" value="Unassembled WGS sequence"/>
</dbReference>
<feature type="domain" description="GIY-YIG" evidence="3">
    <location>
        <begin position="18"/>
        <end position="94"/>
    </location>
</feature>
<dbReference type="InterPro" id="IPR050190">
    <property type="entry name" value="UPF0213_domain"/>
</dbReference>
<evidence type="ECO:0000313" key="5">
    <source>
        <dbReference type="Proteomes" id="UP000664096"/>
    </source>
</evidence>
<evidence type="ECO:0000313" key="4">
    <source>
        <dbReference type="EMBL" id="MBN9671631.1"/>
    </source>
</evidence>
<protein>
    <submittedName>
        <fullName evidence="4">GIY-YIG nuclease family protein</fullName>
    </submittedName>
</protein>
<accession>A0A939EF81</accession>
<evidence type="ECO:0000259" key="3">
    <source>
        <dbReference type="PROSITE" id="PS50164"/>
    </source>
</evidence>
<feature type="transmembrane region" description="Helical" evidence="2">
    <location>
        <begin position="20"/>
        <end position="42"/>
    </location>
</feature>
<comment type="similarity">
    <text evidence="1">Belongs to the UPF0213 family.</text>
</comment>
<sequence>MCCFLGDLHKEVTLHLDRQYYVYILASGLGGTLYVGVTNDLLGRVSLHRGGLGSVFTSKYGVKRLVYYEVHEEIEQAIKREKQIKRWKRAWKIRMIEEHNPNWEDLFQKLA</sequence>
<keyword evidence="2" id="KW-1133">Transmembrane helix</keyword>
<keyword evidence="2" id="KW-0472">Membrane</keyword>
<evidence type="ECO:0000256" key="1">
    <source>
        <dbReference type="ARBA" id="ARBA00007435"/>
    </source>
</evidence>
<dbReference type="PANTHER" id="PTHR34477">
    <property type="entry name" value="UPF0213 PROTEIN YHBQ"/>
    <property type="match status" value="1"/>
</dbReference>
<dbReference type="PANTHER" id="PTHR34477:SF5">
    <property type="entry name" value="BSL5627 PROTEIN"/>
    <property type="match status" value="1"/>
</dbReference>
<organism evidence="4 5">
    <name type="scientific">Roseibium aggregatum</name>
    <dbReference type="NCBI Taxonomy" id="187304"/>
    <lineage>
        <taxon>Bacteria</taxon>
        <taxon>Pseudomonadati</taxon>
        <taxon>Pseudomonadota</taxon>
        <taxon>Alphaproteobacteria</taxon>
        <taxon>Hyphomicrobiales</taxon>
        <taxon>Stappiaceae</taxon>
        <taxon>Roseibium</taxon>
    </lineage>
</organism>
<proteinExistence type="inferred from homology"/>
<dbReference type="AlphaFoldDB" id="A0A939EF81"/>
<name>A0A939EF81_9HYPH</name>
<dbReference type="CDD" id="cd10448">
    <property type="entry name" value="GIY-YIG_unchar_3"/>
    <property type="match status" value="1"/>
</dbReference>
<dbReference type="InterPro" id="IPR035901">
    <property type="entry name" value="GIY-YIG_endonuc_sf"/>
</dbReference>
<keyword evidence="2" id="KW-0812">Transmembrane</keyword>